<dbReference type="NCBIfam" id="TIGR01777">
    <property type="entry name" value="yfcH"/>
    <property type="match status" value="1"/>
</dbReference>
<protein>
    <recommendedName>
        <fullName evidence="6">TIGR01777 family protein</fullName>
    </recommendedName>
</protein>
<comment type="similarity">
    <text evidence="1">Belongs to the NAD(P)-dependent epimerase/dehydratase family. SDR39U1 subfamily.</text>
</comment>
<reference evidence="4 5" key="1">
    <citation type="submission" date="2021-01" db="EMBL/GenBank/DDBJ databases">
        <title>Whole genome shotgun sequence of Asanoa iriomotensis NBRC 100142.</title>
        <authorList>
            <person name="Komaki H."/>
            <person name="Tamura T."/>
        </authorList>
    </citation>
    <scope>NUCLEOTIDE SEQUENCE [LARGE SCALE GENOMIC DNA]</scope>
    <source>
        <strain evidence="4 5">NBRC 100142</strain>
    </source>
</reference>
<feature type="domain" description="DUF1731" evidence="3">
    <location>
        <begin position="251"/>
        <end position="296"/>
    </location>
</feature>
<dbReference type="InterPro" id="IPR001509">
    <property type="entry name" value="Epimerase_deHydtase"/>
</dbReference>
<sequence>MTDMRILMAGASGFLGNRLITGPLRGHDIVRLVRRAPKTPDEIRWTPASGQLDPAALDGVDAVINLSGANIGDQRWTPAYRRLLRDSRVEPTRTLAEAIAKRSERPATFISASGINVYGDTGDRVVDETAAPGEGFFPDLCRVWEASTRPAEEAGVRVVLLRSGVPLERDEGFLKPQMLPFRLGIGGPIAGGRQWVPWISLDDWLRAVAFLLTERTDIAGPVNVSSPVPVTNAEFTKAFGTALRRPAFLPIPEFGVRLVVGGVAELAVMSTRAVPGVLSRAGFPFRHQDVRAALTEALRDR</sequence>
<feature type="domain" description="NAD-dependent epimerase/dehydratase" evidence="2">
    <location>
        <begin position="6"/>
        <end position="129"/>
    </location>
</feature>
<dbReference type="InterPro" id="IPR010099">
    <property type="entry name" value="SDR39U1"/>
</dbReference>
<evidence type="ECO:0000259" key="3">
    <source>
        <dbReference type="Pfam" id="PF08338"/>
    </source>
</evidence>
<dbReference type="SUPFAM" id="SSF51735">
    <property type="entry name" value="NAD(P)-binding Rossmann-fold domains"/>
    <property type="match status" value="1"/>
</dbReference>
<proteinExistence type="inferred from homology"/>
<dbReference type="Gene3D" id="3.40.50.720">
    <property type="entry name" value="NAD(P)-binding Rossmann-like Domain"/>
    <property type="match status" value="1"/>
</dbReference>
<dbReference type="Pfam" id="PF01370">
    <property type="entry name" value="Epimerase"/>
    <property type="match status" value="1"/>
</dbReference>
<evidence type="ECO:0000256" key="1">
    <source>
        <dbReference type="ARBA" id="ARBA00009353"/>
    </source>
</evidence>
<accession>A0ABQ4BWZ1</accession>
<dbReference type="InterPro" id="IPR013549">
    <property type="entry name" value="DUF1731"/>
</dbReference>
<evidence type="ECO:0000313" key="4">
    <source>
        <dbReference type="EMBL" id="GIF55034.1"/>
    </source>
</evidence>
<dbReference type="Proteomes" id="UP000624325">
    <property type="component" value="Unassembled WGS sequence"/>
</dbReference>
<gene>
    <name evidence="4" type="ORF">Air01nite_11290</name>
</gene>
<evidence type="ECO:0000313" key="5">
    <source>
        <dbReference type="Proteomes" id="UP000624325"/>
    </source>
</evidence>
<evidence type="ECO:0000259" key="2">
    <source>
        <dbReference type="Pfam" id="PF01370"/>
    </source>
</evidence>
<dbReference type="PANTHER" id="PTHR11092">
    <property type="entry name" value="SUGAR NUCLEOTIDE EPIMERASE RELATED"/>
    <property type="match status" value="1"/>
</dbReference>
<dbReference type="EMBL" id="BONC01000005">
    <property type="protein sequence ID" value="GIF55034.1"/>
    <property type="molecule type" value="Genomic_DNA"/>
</dbReference>
<dbReference type="PANTHER" id="PTHR11092:SF0">
    <property type="entry name" value="EPIMERASE FAMILY PROTEIN SDR39U1"/>
    <property type="match status" value="1"/>
</dbReference>
<name>A0ABQ4BWZ1_9ACTN</name>
<evidence type="ECO:0008006" key="6">
    <source>
        <dbReference type="Google" id="ProtNLM"/>
    </source>
</evidence>
<dbReference type="InterPro" id="IPR036291">
    <property type="entry name" value="NAD(P)-bd_dom_sf"/>
</dbReference>
<comment type="caution">
    <text evidence="4">The sequence shown here is derived from an EMBL/GenBank/DDBJ whole genome shotgun (WGS) entry which is preliminary data.</text>
</comment>
<dbReference type="Pfam" id="PF08338">
    <property type="entry name" value="DUF1731"/>
    <property type="match status" value="1"/>
</dbReference>
<organism evidence="4 5">
    <name type="scientific">Asanoa iriomotensis</name>
    <dbReference type="NCBI Taxonomy" id="234613"/>
    <lineage>
        <taxon>Bacteria</taxon>
        <taxon>Bacillati</taxon>
        <taxon>Actinomycetota</taxon>
        <taxon>Actinomycetes</taxon>
        <taxon>Micromonosporales</taxon>
        <taxon>Micromonosporaceae</taxon>
        <taxon>Asanoa</taxon>
    </lineage>
</organism>
<keyword evidence="5" id="KW-1185">Reference proteome</keyword>